<name>A0A8H4ALR8_GIGMA</name>
<accession>A0A8H4ALR8</accession>
<comment type="caution">
    <text evidence="1">The sequence shown here is derived from an EMBL/GenBank/DDBJ whole genome shotgun (WGS) entry which is preliminary data.</text>
</comment>
<sequence length="106" mass="11103">MKSASALIDCEVYATANAKAGPAKVYVPIVNGILEAAKAAISPTPTETTKAFIINGHITPLGTIDASNLATATKSVLYFLRVTIKEFLLKITNSLALLLSLLSLLS</sequence>
<keyword evidence="2" id="KW-1185">Reference proteome</keyword>
<dbReference type="Proteomes" id="UP000439903">
    <property type="component" value="Unassembled WGS sequence"/>
</dbReference>
<dbReference type="AlphaFoldDB" id="A0A8H4ALR8"/>
<evidence type="ECO:0000313" key="1">
    <source>
        <dbReference type="EMBL" id="KAF0511661.1"/>
    </source>
</evidence>
<protein>
    <submittedName>
        <fullName evidence="1">Uncharacterized protein</fullName>
    </submittedName>
</protein>
<dbReference type="EMBL" id="WTPW01000437">
    <property type="protein sequence ID" value="KAF0511661.1"/>
    <property type="molecule type" value="Genomic_DNA"/>
</dbReference>
<organism evidence="1 2">
    <name type="scientific">Gigaspora margarita</name>
    <dbReference type="NCBI Taxonomy" id="4874"/>
    <lineage>
        <taxon>Eukaryota</taxon>
        <taxon>Fungi</taxon>
        <taxon>Fungi incertae sedis</taxon>
        <taxon>Mucoromycota</taxon>
        <taxon>Glomeromycotina</taxon>
        <taxon>Glomeromycetes</taxon>
        <taxon>Diversisporales</taxon>
        <taxon>Gigasporaceae</taxon>
        <taxon>Gigaspora</taxon>
    </lineage>
</organism>
<gene>
    <name evidence="1" type="ORF">F8M41_018243</name>
</gene>
<evidence type="ECO:0000313" key="2">
    <source>
        <dbReference type="Proteomes" id="UP000439903"/>
    </source>
</evidence>
<proteinExistence type="predicted"/>
<reference evidence="1 2" key="1">
    <citation type="journal article" date="2019" name="Environ. Microbiol.">
        <title>At the nexus of three kingdoms: the genome of the mycorrhizal fungus Gigaspora margarita provides insights into plant, endobacterial and fungal interactions.</title>
        <authorList>
            <person name="Venice F."/>
            <person name="Ghignone S."/>
            <person name="Salvioli di Fossalunga A."/>
            <person name="Amselem J."/>
            <person name="Novero M."/>
            <person name="Xianan X."/>
            <person name="Sedzielewska Toro K."/>
            <person name="Morin E."/>
            <person name="Lipzen A."/>
            <person name="Grigoriev I.V."/>
            <person name="Henrissat B."/>
            <person name="Martin F.M."/>
            <person name="Bonfante P."/>
        </authorList>
    </citation>
    <scope>NUCLEOTIDE SEQUENCE [LARGE SCALE GENOMIC DNA]</scope>
    <source>
        <strain evidence="1 2">BEG34</strain>
    </source>
</reference>